<dbReference type="PANTHER" id="PTHR13696:SF99">
    <property type="entry name" value="COBYRINIC ACID AC-DIAMIDE SYNTHASE"/>
    <property type="match status" value="1"/>
</dbReference>
<gene>
    <name evidence="2" type="ORF">C0Z18_21875</name>
</gene>
<comment type="caution">
    <text evidence="2">The sequence shown here is derived from an EMBL/GenBank/DDBJ whole genome shotgun (WGS) entry which is preliminary data.</text>
</comment>
<accession>A0A2N7VI29</accession>
<dbReference type="AlphaFoldDB" id="A0A2N7VI29"/>
<evidence type="ECO:0000259" key="1">
    <source>
        <dbReference type="Pfam" id="PF01656"/>
    </source>
</evidence>
<dbReference type="RefSeq" id="WP_102647541.1">
    <property type="nucleotide sequence ID" value="NZ_PNYA01000022.1"/>
</dbReference>
<dbReference type="SUPFAM" id="SSF52540">
    <property type="entry name" value="P-loop containing nucleoside triphosphate hydrolases"/>
    <property type="match status" value="1"/>
</dbReference>
<dbReference type="InterPro" id="IPR050678">
    <property type="entry name" value="DNA_Partitioning_ATPase"/>
</dbReference>
<dbReference type="OrthoDB" id="9785810at2"/>
<proteinExistence type="predicted"/>
<dbReference type="Pfam" id="PF01656">
    <property type="entry name" value="CbiA"/>
    <property type="match status" value="1"/>
</dbReference>
<sequence>MKSLLVTSAHGGTGKTALVCQFAHYLRLVGGYRVLIIDLAEPPYSALSLTRGACSSATHREPAHARRRLSPDTTAPRIRVLAANVVPGLADRDDPGATRCYANLRHLLLQLAPSFDVCLIDGPVWSGTRSLCAAALVDAVACPILMSPDALEQVDGLLNGSNGLRDVRARLNPALHILGVVPNGVETTPRCEARLKRIEASLAAWLVPDRRVPAGYLRLPRLNTLAQAQAQACGASVADLAPDNADAQAGWHLLSGCFNVLARCLDRADGATRQACLPEVCDA</sequence>
<dbReference type="PANTHER" id="PTHR13696">
    <property type="entry name" value="P-LOOP CONTAINING NUCLEOSIDE TRIPHOSPHATE HYDROLASE"/>
    <property type="match status" value="1"/>
</dbReference>
<evidence type="ECO:0000313" key="3">
    <source>
        <dbReference type="Proteomes" id="UP000235616"/>
    </source>
</evidence>
<dbReference type="InterPro" id="IPR002586">
    <property type="entry name" value="CobQ/CobB/MinD/ParA_Nub-bd_dom"/>
</dbReference>
<dbReference type="EMBL" id="PNYA01000022">
    <property type="protein sequence ID" value="PMS16800.1"/>
    <property type="molecule type" value="Genomic_DNA"/>
</dbReference>
<dbReference type="InterPro" id="IPR027417">
    <property type="entry name" value="P-loop_NTPase"/>
</dbReference>
<dbReference type="Gene3D" id="3.40.50.300">
    <property type="entry name" value="P-loop containing nucleotide triphosphate hydrolases"/>
    <property type="match status" value="1"/>
</dbReference>
<dbReference type="Proteomes" id="UP000235616">
    <property type="component" value="Unassembled WGS sequence"/>
</dbReference>
<reference evidence="2 3" key="1">
    <citation type="submission" date="2018-01" db="EMBL/GenBank/DDBJ databases">
        <title>Whole genome analyses suggest that Burkholderia sensu lato contains two further novel genera in the rhizoxinica-symbiotica group Mycetohabitans gen. nov., and Trinickia gen. nov.: implications for the evolution of diazotrophy and nodulation in the Burkholderiaceae.</title>
        <authorList>
            <person name="Estrada-de los Santos P."/>
            <person name="Palmer M."/>
            <person name="Chavez-Ramirez B."/>
            <person name="Beukes C."/>
            <person name="Steenkamp E.T."/>
            <person name="Hirsch A.M."/>
            <person name="Manyaka P."/>
            <person name="Maluk M."/>
            <person name="Lafos M."/>
            <person name="Crook M."/>
            <person name="Gross E."/>
            <person name="Simon M.F."/>
            <person name="Bueno dos Reis Junior F."/>
            <person name="Poole P.S."/>
            <person name="Venter S.N."/>
            <person name="James E.K."/>
        </authorList>
    </citation>
    <scope>NUCLEOTIDE SEQUENCE [LARGE SCALE GENOMIC DNA]</scope>
    <source>
        <strain evidence="2 3">GIMN1.004</strain>
    </source>
</reference>
<name>A0A2N7VI29_9BURK</name>
<protein>
    <submittedName>
        <fullName evidence="2">Cobalamin biosynthesis protein CobQ</fullName>
    </submittedName>
</protein>
<keyword evidence="3" id="KW-1185">Reference proteome</keyword>
<organism evidence="2 3">
    <name type="scientific">Trinickia dabaoshanensis</name>
    <dbReference type="NCBI Taxonomy" id="564714"/>
    <lineage>
        <taxon>Bacteria</taxon>
        <taxon>Pseudomonadati</taxon>
        <taxon>Pseudomonadota</taxon>
        <taxon>Betaproteobacteria</taxon>
        <taxon>Burkholderiales</taxon>
        <taxon>Burkholderiaceae</taxon>
        <taxon>Trinickia</taxon>
    </lineage>
</organism>
<feature type="domain" description="CobQ/CobB/MinD/ParA nucleotide binding" evidence="1">
    <location>
        <begin position="5"/>
        <end position="198"/>
    </location>
</feature>
<evidence type="ECO:0000313" key="2">
    <source>
        <dbReference type="EMBL" id="PMS16800.1"/>
    </source>
</evidence>